<evidence type="ECO:0000313" key="7">
    <source>
        <dbReference type="EMBL" id="CAB4599266.1"/>
    </source>
</evidence>
<dbReference type="GO" id="GO:0047804">
    <property type="term" value="F:cysteine-S-conjugate beta-lyase activity"/>
    <property type="evidence" value="ECO:0007669"/>
    <property type="project" value="UniProtKB-EC"/>
</dbReference>
<dbReference type="InterPro" id="IPR015421">
    <property type="entry name" value="PyrdxlP-dep_Trfase_major"/>
</dbReference>
<gene>
    <name evidence="7" type="ORF">UFOPK1493_04206</name>
</gene>
<organism evidence="7">
    <name type="scientific">freshwater metagenome</name>
    <dbReference type="NCBI Taxonomy" id="449393"/>
    <lineage>
        <taxon>unclassified sequences</taxon>
        <taxon>metagenomes</taxon>
        <taxon>ecological metagenomes</taxon>
    </lineage>
</organism>
<sequence>MSAAGEFGSGEFGSGEFGSGEFGFDDLDLEWLRAKPGAKWHQHPERLNAWVADMDVPPPPVVLDALRACLDRADLGYPDWGYPRPQSPATRVFAARCARRYGWEVDPSEVVDFCDVVQGVQTVLHLATLPGDGVVLHTPSYPPLWRSLRDMGRRQIDVPARVDAAGVHFDYDELERRLRIEPAVALLLCHPHNPTGHRFPVDELVRLVQIAERFDLLIISDEIHADLTFDAVHVPIASIAGAADRTVSIHSASKAFNLAGMRHAVAHVGPERIRRALHELPDHLLGAINLLAAEATVAAWTDGDAWLDAVLVHLERNRSMFAALLAERLPLARHRPPAATYLAWVDCRPMGLGDEPVRAFRAVGVELSDGNDFGPLGAGHVRVNLATSGAILDRIVATMATAEPLPPHH</sequence>
<dbReference type="InterPro" id="IPR004839">
    <property type="entry name" value="Aminotransferase_I/II_large"/>
</dbReference>
<proteinExistence type="inferred from homology"/>
<accession>A0A6J6GDA4</accession>
<dbReference type="EMBL" id="CAEZSR010000303">
    <property type="protein sequence ID" value="CAB4599266.1"/>
    <property type="molecule type" value="Genomic_DNA"/>
</dbReference>
<dbReference type="Gene3D" id="3.90.1150.10">
    <property type="entry name" value="Aspartate Aminotransferase, domain 1"/>
    <property type="match status" value="1"/>
</dbReference>
<dbReference type="SUPFAM" id="SSF53383">
    <property type="entry name" value="PLP-dependent transferases"/>
    <property type="match status" value="1"/>
</dbReference>
<dbReference type="AlphaFoldDB" id="A0A6J6GDA4"/>
<dbReference type="Gene3D" id="3.40.640.10">
    <property type="entry name" value="Type I PLP-dependent aspartate aminotransferase-like (Major domain)"/>
    <property type="match status" value="1"/>
</dbReference>
<keyword evidence="4" id="KW-0456">Lyase</keyword>
<keyword evidence="3" id="KW-0663">Pyridoxal phosphate</keyword>
<name>A0A6J6GDA4_9ZZZZ</name>
<evidence type="ECO:0000256" key="4">
    <source>
        <dbReference type="ARBA" id="ARBA00023239"/>
    </source>
</evidence>
<evidence type="ECO:0000256" key="5">
    <source>
        <dbReference type="ARBA" id="ARBA00037974"/>
    </source>
</evidence>
<dbReference type="PANTHER" id="PTHR43525">
    <property type="entry name" value="PROTEIN MALY"/>
    <property type="match status" value="1"/>
</dbReference>
<protein>
    <recommendedName>
        <fullName evidence="2">cysteine-S-conjugate beta-lyase</fullName>
        <ecNumber evidence="2">4.4.1.13</ecNumber>
    </recommendedName>
</protein>
<evidence type="ECO:0000256" key="3">
    <source>
        <dbReference type="ARBA" id="ARBA00022898"/>
    </source>
</evidence>
<reference evidence="7" key="1">
    <citation type="submission" date="2020-05" db="EMBL/GenBank/DDBJ databases">
        <authorList>
            <person name="Chiriac C."/>
            <person name="Salcher M."/>
            <person name="Ghai R."/>
            <person name="Kavagutti S V."/>
        </authorList>
    </citation>
    <scope>NUCLEOTIDE SEQUENCE</scope>
</reference>
<dbReference type="GO" id="GO:0030170">
    <property type="term" value="F:pyridoxal phosphate binding"/>
    <property type="evidence" value="ECO:0007669"/>
    <property type="project" value="InterPro"/>
</dbReference>
<dbReference type="EC" id="4.4.1.13" evidence="2"/>
<evidence type="ECO:0000259" key="6">
    <source>
        <dbReference type="Pfam" id="PF00155"/>
    </source>
</evidence>
<dbReference type="InterPro" id="IPR051798">
    <property type="entry name" value="Class-II_PLP-Dep_Aminotrans"/>
</dbReference>
<comment type="similarity">
    <text evidence="5">Belongs to the class-II pyridoxal-phosphate-dependent aminotransferase family. MalY/PatB cystathionine beta-lyase subfamily.</text>
</comment>
<evidence type="ECO:0000256" key="1">
    <source>
        <dbReference type="ARBA" id="ARBA00001933"/>
    </source>
</evidence>
<dbReference type="PANTHER" id="PTHR43525:SF2">
    <property type="entry name" value="CYSTATHIONINE BETA-LYASE-RELATED"/>
    <property type="match status" value="1"/>
</dbReference>
<dbReference type="InterPro" id="IPR015424">
    <property type="entry name" value="PyrdxlP-dep_Trfase"/>
</dbReference>
<comment type="cofactor">
    <cofactor evidence="1">
        <name>pyridoxal 5'-phosphate</name>
        <dbReference type="ChEBI" id="CHEBI:597326"/>
    </cofactor>
</comment>
<evidence type="ECO:0000256" key="2">
    <source>
        <dbReference type="ARBA" id="ARBA00012224"/>
    </source>
</evidence>
<dbReference type="CDD" id="cd00609">
    <property type="entry name" value="AAT_like"/>
    <property type="match status" value="1"/>
</dbReference>
<feature type="domain" description="Aminotransferase class I/classII large" evidence="6">
    <location>
        <begin position="89"/>
        <end position="390"/>
    </location>
</feature>
<dbReference type="InterPro" id="IPR015422">
    <property type="entry name" value="PyrdxlP-dep_Trfase_small"/>
</dbReference>
<dbReference type="Pfam" id="PF00155">
    <property type="entry name" value="Aminotran_1_2"/>
    <property type="match status" value="1"/>
</dbReference>